<keyword evidence="2" id="KW-0812">Transmembrane</keyword>
<dbReference type="eggNOG" id="ENOG502TE4N">
    <property type="taxonomic scope" value="Eukaryota"/>
</dbReference>
<keyword evidence="2" id="KW-0472">Membrane</keyword>
<evidence type="ECO:0000256" key="2">
    <source>
        <dbReference type="SAM" id="Phobius"/>
    </source>
</evidence>
<gene>
    <name evidence="3" type="ORF">CH063_07133</name>
</gene>
<protein>
    <submittedName>
        <fullName evidence="3">Uncharacterized protein</fullName>
    </submittedName>
</protein>
<evidence type="ECO:0000256" key="1">
    <source>
        <dbReference type="SAM" id="MobiDB-lite"/>
    </source>
</evidence>
<reference evidence="4" key="1">
    <citation type="journal article" date="2012" name="Nat. Genet.">
        <title>Lifestyle transitions in plant pathogenic Colletotrichum fungi deciphered by genome and transcriptome analyses.</title>
        <authorList>
            <person name="O'Connell R.J."/>
            <person name="Thon M.R."/>
            <person name="Hacquard S."/>
            <person name="Amyotte S.G."/>
            <person name="Kleemann J."/>
            <person name="Torres M.F."/>
            <person name="Damm U."/>
            <person name="Buiate E.A."/>
            <person name="Epstein L."/>
            <person name="Alkan N."/>
            <person name="Altmueller J."/>
            <person name="Alvarado-Balderrama L."/>
            <person name="Bauser C.A."/>
            <person name="Becker C."/>
            <person name="Birren B.W."/>
            <person name="Chen Z."/>
            <person name="Choi J."/>
            <person name="Crouch J.A."/>
            <person name="Duvick J.P."/>
            <person name="Farman M.A."/>
            <person name="Gan P."/>
            <person name="Heiman D."/>
            <person name="Henrissat B."/>
            <person name="Howard R.J."/>
            <person name="Kabbage M."/>
            <person name="Koch C."/>
            <person name="Kracher B."/>
            <person name="Kubo Y."/>
            <person name="Law A.D."/>
            <person name="Lebrun M.-H."/>
            <person name="Lee Y.-H."/>
            <person name="Miyara I."/>
            <person name="Moore N."/>
            <person name="Neumann U."/>
            <person name="Nordstroem K."/>
            <person name="Panaccione D.G."/>
            <person name="Panstruga R."/>
            <person name="Place M."/>
            <person name="Proctor R.H."/>
            <person name="Prusky D."/>
            <person name="Rech G."/>
            <person name="Reinhardt R."/>
            <person name="Rollins J.A."/>
            <person name="Rounsley S."/>
            <person name="Schardl C.L."/>
            <person name="Schwartz D.C."/>
            <person name="Shenoy N."/>
            <person name="Shirasu K."/>
            <person name="Sikhakolli U.R."/>
            <person name="Stueber K."/>
            <person name="Sukno S.A."/>
            <person name="Sweigard J.A."/>
            <person name="Takano Y."/>
            <person name="Takahara H."/>
            <person name="Trail F."/>
            <person name="van der Does H.C."/>
            <person name="Voll L.M."/>
            <person name="Will I."/>
            <person name="Young S."/>
            <person name="Zeng Q."/>
            <person name="Zhang J."/>
            <person name="Zhou S."/>
            <person name="Dickman M.B."/>
            <person name="Schulze-Lefert P."/>
            <person name="Ver Loren van Themaat E."/>
            <person name="Ma L.-J."/>
            <person name="Vaillancourt L.J."/>
        </authorList>
    </citation>
    <scope>NUCLEOTIDE SEQUENCE [LARGE SCALE GENOMIC DNA]</scope>
    <source>
        <strain evidence="4">IMI 349063</strain>
    </source>
</reference>
<accession>H1V517</accession>
<dbReference type="AlphaFoldDB" id="H1V517"/>
<evidence type="ECO:0000313" key="3">
    <source>
        <dbReference type="EMBL" id="CCF35319.1"/>
    </source>
</evidence>
<feature type="compositionally biased region" description="Acidic residues" evidence="1">
    <location>
        <begin position="50"/>
        <end position="59"/>
    </location>
</feature>
<feature type="region of interest" description="Disordered" evidence="1">
    <location>
        <begin position="37"/>
        <end position="91"/>
    </location>
</feature>
<name>H1V517_COLHI</name>
<organism evidence="3 4">
    <name type="scientific">Colletotrichum higginsianum (strain IMI 349063)</name>
    <name type="common">Crucifer anthracnose fungus</name>
    <dbReference type="NCBI Taxonomy" id="759273"/>
    <lineage>
        <taxon>Eukaryota</taxon>
        <taxon>Fungi</taxon>
        <taxon>Dikarya</taxon>
        <taxon>Ascomycota</taxon>
        <taxon>Pezizomycotina</taxon>
        <taxon>Sordariomycetes</taxon>
        <taxon>Hypocreomycetidae</taxon>
        <taxon>Glomerellales</taxon>
        <taxon>Glomerellaceae</taxon>
        <taxon>Colletotrichum</taxon>
        <taxon>Colletotrichum destructivum species complex</taxon>
    </lineage>
</organism>
<feature type="transmembrane region" description="Helical" evidence="2">
    <location>
        <begin position="6"/>
        <end position="29"/>
    </location>
</feature>
<dbReference type="EMBL" id="CACQ02001488">
    <property type="protein sequence ID" value="CCF35319.1"/>
    <property type="molecule type" value="Genomic_DNA"/>
</dbReference>
<proteinExistence type="predicted"/>
<evidence type="ECO:0000313" key="4">
    <source>
        <dbReference type="Proteomes" id="UP000007174"/>
    </source>
</evidence>
<dbReference type="HOGENOM" id="CLU_2015101_0_0_1"/>
<keyword evidence="2" id="KW-1133">Transmembrane helix</keyword>
<sequence length="123" mass="13652">MEIPQPVLKAVAVALSIGILVELVVLANISSWYRENRMGWKPDTGRPVANDDDDDDDDGEARQESAPPQRDTRMPPPFRLPSGQRSDAPYVLPWDATPATSLVFKKAHANTSELLGRLKFLSR</sequence>
<dbReference type="VEuPathDB" id="FungiDB:CH63R_13812"/>
<dbReference type="Proteomes" id="UP000007174">
    <property type="component" value="Unassembled WGS sequence"/>
</dbReference>